<protein>
    <submittedName>
        <fullName evidence="1">Uncharacterized protein</fullName>
    </submittedName>
</protein>
<sequence>MTSSRREAGLKRIACELEELLAKPPEQCTAGPVDAGNLYRWQATIKGPQGSPYEGGLFKLRILLPREYPFEAPVVNFITSIYHPNISSTGGDICLDLLKCRWSPSLSIGKVLVAIRSLMCNPNPDDPLECIAAAEYKNNREQYISTAKMWTTAFAKE</sequence>
<organism evidence="1 2">
    <name type="scientific">Hyalomma asiaticum</name>
    <name type="common">Tick</name>
    <dbReference type="NCBI Taxonomy" id="266040"/>
    <lineage>
        <taxon>Eukaryota</taxon>
        <taxon>Metazoa</taxon>
        <taxon>Ecdysozoa</taxon>
        <taxon>Arthropoda</taxon>
        <taxon>Chelicerata</taxon>
        <taxon>Arachnida</taxon>
        <taxon>Acari</taxon>
        <taxon>Parasitiformes</taxon>
        <taxon>Ixodida</taxon>
        <taxon>Ixodoidea</taxon>
        <taxon>Ixodidae</taxon>
        <taxon>Hyalomminae</taxon>
        <taxon>Hyalomma</taxon>
    </lineage>
</organism>
<name>A0ACB7T9N3_HYAAI</name>
<comment type="caution">
    <text evidence="1">The sequence shown here is derived from an EMBL/GenBank/DDBJ whole genome shotgun (WGS) entry which is preliminary data.</text>
</comment>
<evidence type="ECO:0000313" key="1">
    <source>
        <dbReference type="EMBL" id="KAH6942843.1"/>
    </source>
</evidence>
<keyword evidence="2" id="KW-1185">Reference proteome</keyword>
<reference evidence="1" key="1">
    <citation type="submission" date="2020-05" db="EMBL/GenBank/DDBJ databases">
        <title>Large-scale comparative analyses of tick genomes elucidate their genetic diversity and vector capacities.</title>
        <authorList>
            <person name="Jia N."/>
            <person name="Wang J."/>
            <person name="Shi W."/>
            <person name="Du L."/>
            <person name="Sun Y."/>
            <person name="Zhan W."/>
            <person name="Jiang J."/>
            <person name="Wang Q."/>
            <person name="Zhang B."/>
            <person name="Ji P."/>
            <person name="Sakyi L.B."/>
            <person name="Cui X."/>
            <person name="Yuan T."/>
            <person name="Jiang B."/>
            <person name="Yang W."/>
            <person name="Lam T.T.-Y."/>
            <person name="Chang Q."/>
            <person name="Ding S."/>
            <person name="Wang X."/>
            <person name="Zhu J."/>
            <person name="Ruan X."/>
            <person name="Zhao L."/>
            <person name="Wei J."/>
            <person name="Que T."/>
            <person name="Du C."/>
            <person name="Cheng J."/>
            <person name="Dai P."/>
            <person name="Han X."/>
            <person name="Huang E."/>
            <person name="Gao Y."/>
            <person name="Liu J."/>
            <person name="Shao H."/>
            <person name="Ye R."/>
            <person name="Li L."/>
            <person name="Wei W."/>
            <person name="Wang X."/>
            <person name="Wang C."/>
            <person name="Yang T."/>
            <person name="Huo Q."/>
            <person name="Li W."/>
            <person name="Guo W."/>
            <person name="Chen H."/>
            <person name="Zhou L."/>
            <person name="Ni X."/>
            <person name="Tian J."/>
            <person name="Zhou Y."/>
            <person name="Sheng Y."/>
            <person name="Liu T."/>
            <person name="Pan Y."/>
            <person name="Xia L."/>
            <person name="Li J."/>
            <person name="Zhao F."/>
            <person name="Cao W."/>
        </authorList>
    </citation>
    <scope>NUCLEOTIDE SEQUENCE</scope>
    <source>
        <strain evidence="1">Hyas-2018</strain>
    </source>
</reference>
<gene>
    <name evidence="1" type="ORF">HPB50_010917</name>
</gene>
<evidence type="ECO:0000313" key="2">
    <source>
        <dbReference type="Proteomes" id="UP000821845"/>
    </source>
</evidence>
<dbReference type="Proteomes" id="UP000821845">
    <property type="component" value="Chromosome 10"/>
</dbReference>
<dbReference type="EMBL" id="CM023490">
    <property type="protein sequence ID" value="KAH6942843.1"/>
    <property type="molecule type" value="Genomic_DNA"/>
</dbReference>
<accession>A0ACB7T9N3</accession>
<proteinExistence type="predicted"/>